<proteinExistence type="predicted"/>
<dbReference type="AlphaFoldDB" id="A0AA38FR00"/>
<accession>A0AA38FR00</accession>
<organism evidence="1 2">
    <name type="scientific">Taxus chinensis</name>
    <name type="common">Chinese yew</name>
    <name type="synonym">Taxus wallichiana var. chinensis</name>
    <dbReference type="NCBI Taxonomy" id="29808"/>
    <lineage>
        <taxon>Eukaryota</taxon>
        <taxon>Viridiplantae</taxon>
        <taxon>Streptophyta</taxon>
        <taxon>Embryophyta</taxon>
        <taxon>Tracheophyta</taxon>
        <taxon>Spermatophyta</taxon>
        <taxon>Pinopsida</taxon>
        <taxon>Pinidae</taxon>
        <taxon>Conifers II</taxon>
        <taxon>Cupressales</taxon>
        <taxon>Taxaceae</taxon>
        <taxon>Taxus</taxon>
    </lineage>
</organism>
<dbReference type="EMBL" id="JAHRHJ020000007">
    <property type="protein sequence ID" value="KAH9307898.1"/>
    <property type="molecule type" value="Genomic_DNA"/>
</dbReference>
<keyword evidence="2" id="KW-1185">Reference proteome</keyword>
<gene>
    <name evidence="1" type="ORF">KI387_035809</name>
</gene>
<evidence type="ECO:0000313" key="2">
    <source>
        <dbReference type="Proteomes" id="UP000824469"/>
    </source>
</evidence>
<comment type="caution">
    <text evidence="1">The sequence shown here is derived from an EMBL/GenBank/DDBJ whole genome shotgun (WGS) entry which is preliminary data.</text>
</comment>
<sequence length="61" mass="6558">PCEALEAALHVEAVGSVDTGVSPFMEAQIVAMAKKLEKLSTNTVHEFLSGIWCTKCELEGH</sequence>
<name>A0AA38FR00_TAXCH</name>
<dbReference type="Proteomes" id="UP000824469">
    <property type="component" value="Unassembled WGS sequence"/>
</dbReference>
<feature type="non-terminal residue" evidence="1">
    <location>
        <position position="61"/>
    </location>
</feature>
<reference evidence="1 2" key="1">
    <citation type="journal article" date="2021" name="Nat. Plants">
        <title>The Taxus genome provides insights into paclitaxel biosynthesis.</title>
        <authorList>
            <person name="Xiong X."/>
            <person name="Gou J."/>
            <person name="Liao Q."/>
            <person name="Li Y."/>
            <person name="Zhou Q."/>
            <person name="Bi G."/>
            <person name="Li C."/>
            <person name="Du R."/>
            <person name="Wang X."/>
            <person name="Sun T."/>
            <person name="Guo L."/>
            <person name="Liang H."/>
            <person name="Lu P."/>
            <person name="Wu Y."/>
            <person name="Zhang Z."/>
            <person name="Ro D.K."/>
            <person name="Shang Y."/>
            <person name="Huang S."/>
            <person name="Yan J."/>
        </authorList>
    </citation>
    <scope>NUCLEOTIDE SEQUENCE [LARGE SCALE GENOMIC DNA]</scope>
    <source>
        <strain evidence="1">Ta-2019</strain>
    </source>
</reference>
<feature type="non-terminal residue" evidence="1">
    <location>
        <position position="1"/>
    </location>
</feature>
<evidence type="ECO:0000313" key="1">
    <source>
        <dbReference type="EMBL" id="KAH9307898.1"/>
    </source>
</evidence>
<protein>
    <submittedName>
        <fullName evidence="1">Uncharacterized protein</fullName>
    </submittedName>
</protein>